<gene>
    <name evidence="1" type="ORF">LCGC14_1310540</name>
</gene>
<dbReference type="EMBL" id="LAZR01007731">
    <property type="protein sequence ID" value="KKM83320.1"/>
    <property type="molecule type" value="Genomic_DNA"/>
</dbReference>
<reference evidence="1" key="1">
    <citation type="journal article" date="2015" name="Nature">
        <title>Complex archaea that bridge the gap between prokaryotes and eukaryotes.</title>
        <authorList>
            <person name="Spang A."/>
            <person name="Saw J.H."/>
            <person name="Jorgensen S.L."/>
            <person name="Zaremba-Niedzwiedzka K."/>
            <person name="Martijn J."/>
            <person name="Lind A.E."/>
            <person name="van Eijk R."/>
            <person name="Schleper C."/>
            <person name="Guy L."/>
            <person name="Ettema T.J."/>
        </authorList>
    </citation>
    <scope>NUCLEOTIDE SEQUENCE</scope>
</reference>
<sequence length="160" mass="18811">MKIGTYIHHTEFEELHKRLFEHEVPQDEKLQLIQRFGAEILDAIQSEKMHPNWHCTNCLSDYGAQGDMTSCPKCFTHTMEYIGPPRIGHEIKPRKVTQLKEAGRSQMTGGGGQETHPMFKRCPDEHFQEFKEMRKEFFMHWCHDCEAWKARKQKIVVPVA</sequence>
<accession>A0A0F9N3Q3</accession>
<dbReference type="AlphaFoldDB" id="A0A0F9N3Q3"/>
<proteinExistence type="predicted"/>
<protein>
    <submittedName>
        <fullName evidence="1">Uncharacterized protein</fullName>
    </submittedName>
</protein>
<name>A0A0F9N3Q3_9ZZZZ</name>
<comment type="caution">
    <text evidence="1">The sequence shown here is derived from an EMBL/GenBank/DDBJ whole genome shotgun (WGS) entry which is preliminary data.</text>
</comment>
<organism evidence="1">
    <name type="scientific">marine sediment metagenome</name>
    <dbReference type="NCBI Taxonomy" id="412755"/>
    <lineage>
        <taxon>unclassified sequences</taxon>
        <taxon>metagenomes</taxon>
        <taxon>ecological metagenomes</taxon>
    </lineage>
</organism>
<evidence type="ECO:0000313" key="1">
    <source>
        <dbReference type="EMBL" id="KKM83320.1"/>
    </source>
</evidence>